<reference evidence="1 2" key="1">
    <citation type="submission" date="2013-09" db="EMBL/GenBank/DDBJ databases">
        <title>Corchorus capsularis genome sequencing.</title>
        <authorList>
            <person name="Alam M."/>
            <person name="Haque M.S."/>
            <person name="Islam M.S."/>
            <person name="Emdad E.M."/>
            <person name="Islam M.M."/>
            <person name="Ahmed B."/>
            <person name="Halim A."/>
            <person name="Hossen Q.M.M."/>
            <person name="Hossain M.Z."/>
            <person name="Ahmed R."/>
            <person name="Khan M.M."/>
            <person name="Islam R."/>
            <person name="Rashid M.M."/>
            <person name="Khan S.A."/>
            <person name="Rahman M.S."/>
            <person name="Alam M."/>
        </authorList>
    </citation>
    <scope>NUCLEOTIDE SEQUENCE [LARGE SCALE GENOMIC DNA]</scope>
    <source>
        <strain evidence="2">cv. CVL-1</strain>
        <tissue evidence="1">Whole seedling</tissue>
    </source>
</reference>
<comment type="caution">
    <text evidence="1">The sequence shown here is derived from an EMBL/GenBank/DDBJ whole genome shotgun (WGS) entry which is preliminary data.</text>
</comment>
<organism evidence="1 2">
    <name type="scientific">Corchorus capsularis</name>
    <name type="common">Jute</name>
    <dbReference type="NCBI Taxonomy" id="210143"/>
    <lineage>
        <taxon>Eukaryota</taxon>
        <taxon>Viridiplantae</taxon>
        <taxon>Streptophyta</taxon>
        <taxon>Embryophyta</taxon>
        <taxon>Tracheophyta</taxon>
        <taxon>Spermatophyta</taxon>
        <taxon>Magnoliopsida</taxon>
        <taxon>eudicotyledons</taxon>
        <taxon>Gunneridae</taxon>
        <taxon>Pentapetalae</taxon>
        <taxon>rosids</taxon>
        <taxon>malvids</taxon>
        <taxon>Malvales</taxon>
        <taxon>Malvaceae</taxon>
        <taxon>Grewioideae</taxon>
        <taxon>Apeibeae</taxon>
        <taxon>Corchorus</taxon>
    </lineage>
</organism>
<gene>
    <name evidence="1" type="ORF">CCACVL1_03540</name>
</gene>
<name>A0A1R3JYP7_COCAP</name>
<evidence type="ECO:0000313" key="2">
    <source>
        <dbReference type="Proteomes" id="UP000188268"/>
    </source>
</evidence>
<keyword evidence="2" id="KW-1185">Reference proteome</keyword>
<protein>
    <submittedName>
        <fullName evidence="1">Uncharacterized protein</fullName>
    </submittedName>
</protein>
<dbReference type="AlphaFoldDB" id="A0A1R3JYP7"/>
<dbReference type="Proteomes" id="UP000188268">
    <property type="component" value="Unassembled WGS sequence"/>
</dbReference>
<dbReference type="EMBL" id="AWWV01006745">
    <property type="protein sequence ID" value="OMO99946.1"/>
    <property type="molecule type" value="Genomic_DNA"/>
</dbReference>
<sequence>MAYCGGLRSLLRWFKPPLKHLSRFREPAQNRLQVGRIGAGLIGQPR</sequence>
<accession>A0A1R3JYP7</accession>
<dbReference type="Gramene" id="OMO99946">
    <property type="protein sequence ID" value="OMO99946"/>
    <property type="gene ID" value="CCACVL1_03540"/>
</dbReference>
<evidence type="ECO:0000313" key="1">
    <source>
        <dbReference type="EMBL" id="OMO99946.1"/>
    </source>
</evidence>
<proteinExistence type="predicted"/>